<evidence type="ECO:0000256" key="1">
    <source>
        <dbReference type="SAM" id="Coils"/>
    </source>
</evidence>
<name>A0A1I4AY68_9HYPH</name>
<sequence>MPIKRYVNTPGLVLATLGALMCYQTAARAEDTAEEIRALRAQLKKLEAKVNAQARMQKESHVQIRTVESRPAPTPVQIPSGIALGPLVGAPQTGLTATQSDIRGLPVAGSPSLYINGVSITPGGFFELAGVFRDRFIGADIATPWQAIPFYNSRTGLANEFRMSARQSRANLLVKGDVNPSTHLAAFIELDFLGAAQTANSNESNSYTPRIRHLYATLDQDDLGAHVLAGQTWSLITMNSKGIVPRQENIPLQIDAGYVPGFVWTRTPEIRFVKDFDKTFWAGVSVESPATTFGCAPTGSPLAIGCTPAGPYVAGLPTTGPAALLPGSLVYNVAPPGGSLFNSANTYSLNHLPDVAGKLAWDSSLEGHNIHLEGFGLFRDFYSQVNNSNQDVAGWGAGGSMLVSLLPKQLELQFSGMTGRGIGRYGSAQLSDVAFNWNGAISPLQQTMLFAGLTFHPTPDLDMYVYAGQEAQQASTSTITLGTGKTIAVSAYGYGNPLYTNAGCSIIGSAVCNGNIHLIRQLTGGIWDNLYSGPFGKVRVGLQYSFTQKYSFPGFGGSAKTEDSIGLFSIRYYPFDAPPPPAPVIAKY</sequence>
<protein>
    <recommendedName>
        <fullName evidence="5">Porin</fullName>
    </recommendedName>
</protein>
<evidence type="ECO:0000313" key="3">
    <source>
        <dbReference type="EMBL" id="SFK61394.1"/>
    </source>
</evidence>
<dbReference type="STRING" id="1612308.SAMN05444581_11230"/>
<dbReference type="AlphaFoldDB" id="A0A1I4AY68"/>
<feature type="signal peptide" evidence="2">
    <location>
        <begin position="1"/>
        <end position="29"/>
    </location>
</feature>
<accession>A0A1I4AY68</accession>
<dbReference type="SUPFAM" id="SSF56935">
    <property type="entry name" value="Porins"/>
    <property type="match status" value="1"/>
</dbReference>
<keyword evidence="2" id="KW-0732">Signal</keyword>
<gene>
    <name evidence="3" type="ORF">SAMN05444581_11230</name>
</gene>
<keyword evidence="4" id="KW-1185">Reference proteome</keyword>
<dbReference type="Proteomes" id="UP000198755">
    <property type="component" value="Unassembled WGS sequence"/>
</dbReference>
<evidence type="ECO:0000256" key="2">
    <source>
        <dbReference type="SAM" id="SignalP"/>
    </source>
</evidence>
<keyword evidence="1" id="KW-0175">Coiled coil</keyword>
<evidence type="ECO:0000313" key="4">
    <source>
        <dbReference type="Proteomes" id="UP000198755"/>
    </source>
</evidence>
<dbReference type="EMBL" id="FOSN01000012">
    <property type="protein sequence ID" value="SFK61394.1"/>
    <property type="molecule type" value="Genomic_DNA"/>
</dbReference>
<organism evidence="3 4">
    <name type="scientific">Methylocapsa palsarum</name>
    <dbReference type="NCBI Taxonomy" id="1612308"/>
    <lineage>
        <taxon>Bacteria</taxon>
        <taxon>Pseudomonadati</taxon>
        <taxon>Pseudomonadota</taxon>
        <taxon>Alphaproteobacteria</taxon>
        <taxon>Hyphomicrobiales</taxon>
        <taxon>Beijerinckiaceae</taxon>
        <taxon>Methylocapsa</taxon>
    </lineage>
</organism>
<feature type="coiled-coil region" evidence="1">
    <location>
        <begin position="26"/>
        <end position="56"/>
    </location>
</feature>
<evidence type="ECO:0008006" key="5">
    <source>
        <dbReference type="Google" id="ProtNLM"/>
    </source>
</evidence>
<reference evidence="3 4" key="1">
    <citation type="submission" date="2016-10" db="EMBL/GenBank/DDBJ databases">
        <authorList>
            <person name="de Groot N.N."/>
        </authorList>
    </citation>
    <scope>NUCLEOTIDE SEQUENCE [LARGE SCALE GENOMIC DNA]</scope>
    <source>
        <strain evidence="3 4">NE2</strain>
    </source>
</reference>
<feature type="chain" id="PRO_5011739295" description="Porin" evidence="2">
    <location>
        <begin position="30"/>
        <end position="588"/>
    </location>
</feature>
<proteinExistence type="predicted"/>